<feature type="region of interest" description="Disordered" evidence="1">
    <location>
        <begin position="1"/>
        <end position="39"/>
    </location>
</feature>
<dbReference type="EMBL" id="ML120420">
    <property type="protein sequence ID" value="RPA95912.1"/>
    <property type="molecule type" value="Genomic_DNA"/>
</dbReference>
<gene>
    <name evidence="2" type="ORF">L873DRAFT_1286600</name>
</gene>
<keyword evidence="3" id="KW-1185">Reference proteome</keyword>
<reference evidence="2 3" key="1">
    <citation type="journal article" date="2018" name="Nat. Ecol. Evol.">
        <title>Pezizomycetes genomes reveal the molecular basis of ectomycorrhizal truffle lifestyle.</title>
        <authorList>
            <person name="Murat C."/>
            <person name="Payen T."/>
            <person name="Noel B."/>
            <person name="Kuo A."/>
            <person name="Morin E."/>
            <person name="Chen J."/>
            <person name="Kohler A."/>
            <person name="Krizsan K."/>
            <person name="Balestrini R."/>
            <person name="Da Silva C."/>
            <person name="Montanini B."/>
            <person name="Hainaut M."/>
            <person name="Levati E."/>
            <person name="Barry K.W."/>
            <person name="Belfiori B."/>
            <person name="Cichocki N."/>
            <person name="Clum A."/>
            <person name="Dockter R.B."/>
            <person name="Fauchery L."/>
            <person name="Guy J."/>
            <person name="Iotti M."/>
            <person name="Le Tacon F."/>
            <person name="Lindquist E.A."/>
            <person name="Lipzen A."/>
            <person name="Malagnac F."/>
            <person name="Mello A."/>
            <person name="Molinier V."/>
            <person name="Miyauchi S."/>
            <person name="Poulain J."/>
            <person name="Riccioni C."/>
            <person name="Rubini A."/>
            <person name="Sitrit Y."/>
            <person name="Splivallo R."/>
            <person name="Traeger S."/>
            <person name="Wang M."/>
            <person name="Zifcakova L."/>
            <person name="Wipf D."/>
            <person name="Zambonelli A."/>
            <person name="Paolocci F."/>
            <person name="Nowrousian M."/>
            <person name="Ottonello S."/>
            <person name="Baldrian P."/>
            <person name="Spatafora J.W."/>
            <person name="Henrissat B."/>
            <person name="Nagy L.G."/>
            <person name="Aury J.M."/>
            <person name="Wincker P."/>
            <person name="Grigoriev I.V."/>
            <person name="Bonfante P."/>
            <person name="Martin F.M."/>
        </authorList>
    </citation>
    <scope>NUCLEOTIDE SEQUENCE [LARGE SCALE GENOMIC DNA]</scope>
    <source>
        <strain evidence="2 3">120613-1</strain>
    </source>
</reference>
<dbReference type="AlphaFoldDB" id="A0A3N4JCF1"/>
<organism evidence="2 3">
    <name type="scientific">Choiromyces venosus 120613-1</name>
    <dbReference type="NCBI Taxonomy" id="1336337"/>
    <lineage>
        <taxon>Eukaryota</taxon>
        <taxon>Fungi</taxon>
        <taxon>Dikarya</taxon>
        <taxon>Ascomycota</taxon>
        <taxon>Pezizomycotina</taxon>
        <taxon>Pezizomycetes</taxon>
        <taxon>Pezizales</taxon>
        <taxon>Tuberaceae</taxon>
        <taxon>Choiromyces</taxon>
    </lineage>
</organism>
<evidence type="ECO:0000313" key="2">
    <source>
        <dbReference type="EMBL" id="RPA95912.1"/>
    </source>
</evidence>
<name>A0A3N4JCF1_9PEZI</name>
<feature type="compositionally biased region" description="Polar residues" evidence="1">
    <location>
        <begin position="15"/>
        <end position="26"/>
    </location>
</feature>
<sequence>MEIQLQLTARDPVPTLSQSKRTQSVPTEPRAIREGTPVAPRSLVQKSCTWAKVITGGKKRKVVEEEILGNGSEEKDVGRVPDPEENRGKGVPMMVKVGGVRWGDGIGRVVEGLKEAEFVSCEGGRWLVDEGEWEKRMKQGRKSSMVVVRICGRDKVGELYHTSLWVSGVWCLVRRFVAVPVKRKEAGWVRVVEKVDKRIGGVEESVAEAVVRVGERVADVEKNVVEVAKELGDQLGEIEKKVMEEVANWMKVLGDGMGLLRKEIMEKLEKLEEERLVQMQIKVVLAGSSRYGQRVG</sequence>
<evidence type="ECO:0000313" key="3">
    <source>
        <dbReference type="Proteomes" id="UP000276215"/>
    </source>
</evidence>
<dbReference type="Proteomes" id="UP000276215">
    <property type="component" value="Unassembled WGS sequence"/>
</dbReference>
<evidence type="ECO:0000256" key="1">
    <source>
        <dbReference type="SAM" id="MobiDB-lite"/>
    </source>
</evidence>
<protein>
    <submittedName>
        <fullName evidence="2">Uncharacterized protein</fullName>
    </submittedName>
</protein>
<accession>A0A3N4JCF1</accession>
<proteinExistence type="predicted"/>